<reference evidence="2 3" key="1">
    <citation type="submission" date="2020-02" db="EMBL/GenBank/DDBJ databases">
        <title>Geodermatophilus sabuli CPCC 205279 I12A-02694.</title>
        <authorList>
            <person name="Jiang Z."/>
        </authorList>
    </citation>
    <scope>NUCLEOTIDE SEQUENCE [LARGE SCALE GENOMIC DNA]</scope>
    <source>
        <strain evidence="2 3">I12A-02694</strain>
    </source>
</reference>
<comment type="caution">
    <text evidence="2">The sequence shown here is derived from an EMBL/GenBank/DDBJ whole genome shotgun (WGS) entry which is preliminary data.</text>
</comment>
<gene>
    <name evidence="2" type="ORF">GCU56_15980</name>
</gene>
<keyword evidence="2" id="KW-0378">Hydrolase</keyword>
<dbReference type="PRINTS" id="PR00111">
    <property type="entry name" value="ABHYDROLASE"/>
</dbReference>
<evidence type="ECO:0000313" key="3">
    <source>
        <dbReference type="Proteomes" id="UP000470246"/>
    </source>
</evidence>
<sequence>MHDATSPGRSATVDLGGPVHHVDFGGADAARAPGHPTVVLVHGLGGSHLNWDLLAPLLSPHARVHAIDLPGFGLSEPGPRLTRVRDNVAVLDRFVREVAGAPVVLVGNSMGGMISILEAARSPAKVSGLVLVDPAVPGPRQRLDARVAREFALYALPGVGERYLAARRLRRGSRAAVLEMLELCGVDPAAVPPALIDRSVAMVDQRQDVAGMDRAFLTAARSLLLLLADPRLMRRAMAGVDVPVLLVHGDRDRLVPVTAARDAARRHPQWRYVELAGVGHMPQLQVPGRVAELVLDWLPSVVRTG</sequence>
<dbReference type="PANTHER" id="PTHR46438:SF11">
    <property type="entry name" value="LIPASE-RELATED"/>
    <property type="match status" value="1"/>
</dbReference>
<dbReference type="GO" id="GO:0016787">
    <property type="term" value="F:hydrolase activity"/>
    <property type="evidence" value="ECO:0007669"/>
    <property type="project" value="UniProtKB-KW"/>
</dbReference>
<feature type="domain" description="AB hydrolase-1" evidence="1">
    <location>
        <begin position="36"/>
        <end position="285"/>
    </location>
</feature>
<dbReference type="EMBL" id="JAAGWF010000018">
    <property type="protein sequence ID" value="NEK59360.1"/>
    <property type="molecule type" value="Genomic_DNA"/>
</dbReference>
<dbReference type="PANTHER" id="PTHR46438">
    <property type="entry name" value="ALPHA/BETA-HYDROLASES SUPERFAMILY PROTEIN"/>
    <property type="match status" value="1"/>
</dbReference>
<dbReference type="InterPro" id="IPR029058">
    <property type="entry name" value="AB_hydrolase_fold"/>
</dbReference>
<dbReference type="AlphaFoldDB" id="A0A7K3W3U7"/>
<dbReference type="Gene3D" id="3.40.50.1820">
    <property type="entry name" value="alpha/beta hydrolase"/>
    <property type="match status" value="1"/>
</dbReference>
<accession>A0A7K3W3U7</accession>
<evidence type="ECO:0000259" key="1">
    <source>
        <dbReference type="Pfam" id="PF00561"/>
    </source>
</evidence>
<protein>
    <submittedName>
        <fullName evidence="2">Alpha/beta hydrolase</fullName>
    </submittedName>
</protein>
<name>A0A7K3W3U7_9ACTN</name>
<dbReference type="SUPFAM" id="SSF53474">
    <property type="entry name" value="alpha/beta-Hydrolases"/>
    <property type="match status" value="1"/>
</dbReference>
<dbReference type="RefSeq" id="WP_163482742.1">
    <property type="nucleotide sequence ID" value="NZ_JAAGWF010000018.1"/>
</dbReference>
<dbReference type="InterPro" id="IPR000073">
    <property type="entry name" value="AB_hydrolase_1"/>
</dbReference>
<proteinExistence type="predicted"/>
<dbReference type="Proteomes" id="UP000470246">
    <property type="component" value="Unassembled WGS sequence"/>
</dbReference>
<organism evidence="2 3">
    <name type="scientific">Geodermatophilus sabuli</name>
    <dbReference type="NCBI Taxonomy" id="1564158"/>
    <lineage>
        <taxon>Bacteria</taxon>
        <taxon>Bacillati</taxon>
        <taxon>Actinomycetota</taxon>
        <taxon>Actinomycetes</taxon>
        <taxon>Geodermatophilales</taxon>
        <taxon>Geodermatophilaceae</taxon>
        <taxon>Geodermatophilus</taxon>
    </lineage>
</organism>
<keyword evidence="3" id="KW-1185">Reference proteome</keyword>
<dbReference type="Pfam" id="PF00561">
    <property type="entry name" value="Abhydrolase_1"/>
    <property type="match status" value="1"/>
</dbReference>
<evidence type="ECO:0000313" key="2">
    <source>
        <dbReference type="EMBL" id="NEK59360.1"/>
    </source>
</evidence>